<dbReference type="InterPro" id="IPR000868">
    <property type="entry name" value="Isochorismatase-like_dom"/>
</dbReference>
<evidence type="ECO:0000313" key="4">
    <source>
        <dbReference type="Proteomes" id="UP001162793"/>
    </source>
</evidence>
<name>A0AA42BJ84_9RALS</name>
<dbReference type="Gene3D" id="3.40.50.850">
    <property type="entry name" value="Isochorismatase-like"/>
    <property type="match status" value="1"/>
</dbReference>
<dbReference type="EMBL" id="JAMYWC010000007">
    <property type="protein sequence ID" value="MCP1174930.1"/>
    <property type="molecule type" value="Genomic_DNA"/>
</dbReference>
<evidence type="ECO:0000313" key="3">
    <source>
        <dbReference type="EMBL" id="MCP1174930.1"/>
    </source>
</evidence>
<dbReference type="PANTHER" id="PTHR43540">
    <property type="entry name" value="PEROXYUREIDOACRYLATE/UREIDOACRYLATE AMIDOHYDROLASE-RELATED"/>
    <property type="match status" value="1"/>
</dbReference>
<feature type="domain" description="Isochorismatase-like" evidence="2">
    <location>
        <begin position="29"/>
        <end position="194"/>
    </location>
</feature>
<dbReference type="Pfam" id="PF00857">
    <property type="entry name" value="Isochorismatase"/>
    <property type="match status" value="1"/>
</dbReference>
<keyword evidence="1 3" id="KW-0378">Hydrolase</keyword>
<evidence type="ECO:0000256" key="1">
    <source>
        <dbReference type="ARBA" id="ARBA00022801"/>
    </source>
</evidence>
<dbReference type="PANTHER" id="PTHR43540:SF16">
    <property type="entry name" value="ISOCHORISMATASE-LIKE DOMAIN-CONTAINING PROTEIN"/>
    <property type="match status" value="1"/>
</dbReference>
<dbReference type="RefSeq" id="WP_253541128.1">
    <property type="nucleotide sequence ID" value="NZ_JAMYWC010000007.1"/>
</dbReference>
<dbReference type="InterPro" id="IPR050272">
    <property type="entry name" value="Isochorismatase-like_hydrls"/>
</dbReference>
<dbReference type="SUPFAM" id="SSF52499">
    <property type="entry name" value="Isochorismatase-like hydrolases"/>
    <property type="match status" value="1"/>
</dbReference>
<accession>A0AA42BJ84</accession>
<dbReference type="AlphaFoldDB" id="A0AA42BJ84"/>
<dbReference type="Proteomes" id="UP001162793">
    <property type="component" value="Unassembled WGS sequence"/>
</dbReference>
<sequence>MLNRLLNAALSWYAQRGLRAYHHYPADKTAVVFVDAQRAFVKPGTVLAESLTGLARLARTRGFLVVHAPMATLSGVSFPTLAHREIERALSVGPDAPDIAPAAELSSSDVLLPKRSTLSIFGLPEVDALIKSRGLEHLILAGPLGDLTLDSSLRDAVQRDLHVTVVSDCVAASSTAALELELRYTMPRYAHLVTGIENLERLFRP</sequence>
<reference evidence="4" key="1">
    <citation type="journal article" date="2023" name="Front. Microbiol.">
        <title>Ralstonia chuxiongensis sp. nov., Ralstonia mojiangensis sp. nov., and Ralstonia soli sp. nov., isolated from tobacco fields, are three novel species in the family Burkholderiaceae.</title>
        <authorList>
            <person name="Lu C.H."/>
            <person name="Zhang Y.Y."/>
            <person name="Jiang N."/>
            <person name="Chen W."/>
            <person name="Shao X."/>
            <person name="Zhao Z.M."/>
            <person name="Lu W.L."/>
            <person name="Hu X."/>
            <person name="Xi Y.X."/>
            <person name="Zou S.Y."/>
            <person name="Wei Q.J."/>
            <person name="Lin Z.L."/>
            <person name="Gong L."/>
            <person name="Gai X.T."/>
            <person name="Zhang L.Q."/>
            <person name="Li J.Y."/>
            <person name="Jin Y."/>
            <person name="Xia Z.Y."/>
        </authorList>
    </citation>
    <scope>NUCLEOTIDE SEQUENCE [LARGE SCALE GENOMIC DNA]</scope>
    <source>
        <strain evidence="4">21YRMH01-3</strain>
    </source>
</reference>
<evidence type="ECO:0000259" key="2">
    <source>
        <dbReference type="Pfam" id="PF00857"/>
    </source>
</evidence>
<gene>
    <name evidence="3" type="ORF">NKG59_21415</name>
</gene>
<protein>
    <submittedName>
        <fullName evidence="3">Cysteine hydrolase</fullName>
    </submittedName>
</protein>
<organism evidence="3 4">
    <name type="scientific">Ralstonia chuxiongensis</name>
    <dbReference type="NCBI Taxonomy" id="2957504"/>
    <lineage>
        <taxon>Bacteria</taxon>
        <taxon>Pseudomonadati</taxon>
        <taxon>Pseudomonadota</taxon>
        <taxon>Betaproteobacteria</taxon>
        <taxon>Burkholderiales</taxon>
        <taxon>Burkholderiaceae</taxon>
        <taxon>Ralstonia</taxon>
    </lineage>
</organism>
<proteinExistence type="predicted"/>
<dbReference type="GO" id="GO:0016787">
    <property type="term" value="F:hydrolase activity"/>
    <property type="evidence" value="ECO:0007669"/>
    <property type="project" value="UniProtKB-KW"/>
</dbReference>
<dbReference type="InterPro" id="IPR036380">
    <property type="entry name" value="Isochorismatase-like_sf"/>
</dbReference>
<keyword evidence="4" id="KW-1185">Reference proteome</keyword>
<comment type="caution">
    <text evidence="3">The sequence shown here is derived from an EMBL/GenBank/DDBJ whole genome shotgun (WGS) entry which is preliminary data.</text>
</comment>